<reference evidence="1 2" key="1">
    <citation type="submission" date="2011-08" db="EMBL/GenBank/DDBJ databases">
        <title>The Genome Sequence of Selenomonas infelix ATCC 43532.</title>
        <authorList>
            <consortium name="The Broad Institute Genome Sequencing Platform"/>
            <person name="Earl A."/>
            <person name="Ward D."/>
            <person name="Feldgarden M."/>
            <person name="Gevers D."/>
            <person name="Izard J."/>
            <person name="Blanton J.M."/>
            <person name="Baranova O.V."/>
            <person name="Dewhirst F.E."/>
            <person name="Young S.K."/>
            <person name="Zeng Q."/>
            <person name="Gargeya S."/>
            <person name="Fitzgerald M."/>
            <person name="Haas B."/>
            <person name="Abouelleil A."/>
            <person name="Alvarado L."/>
            <person name="Arachchi H.M."/>
            <person name="Berlin A."/>
            <person name="Brown A."/>
            <person name="Chapman S.B."/>
            <person name="Chen Z."/>
            <person name="Dunbar C."/>
            <person name="Freedman E."/>
            <person name="Gearin G."/>
            <person name="Gellesch M."/>
            <person name="Goldberg J."/>
            <person name="Griggs A."/>
            <person name="Gujja S."/>
            <person name="Heiman D."/>
            <person name="Howarth C."/>
            <person name="Larson L."/>
            <person name="Lui A."/>
            <person name="MacDonald P.J.P."/>
            <person name="Montmayeur A."/>
            <person name="Murphy C."/>
            <person name="Neiman D."/>
            <person name="Pearson M."/>
            <person name="Priest M."/>
            <person name="Roberts A."/>
            <person name="Saif S."/>
            <person name="Shea T."/>
            <person name="Shenoy N."/>
            <person name="Sisk P."/>
            <person name="Stolte C."/>
            <person name="Sykes S."/>
            <person name="Wortman J."/>
            <person name="Nusbaum C."/>
            <person name="Birren B."/>
        </authorList>
    </citation>
    <scope>NUCLEOTIDE SEQUENCE [LARGE SCALE GENOMIC DNA]</scope>
    <source>
        <strain evidence="1 2">ATCC 43532</strain>
    </source>
</reference>
<sequence>MMETAFVLDSQWALIGDRSRYRFAAWLLGHPCKEAYTGKRIWISQRPKSSEADVAPQHVDEIHLYSPCVPPGMCICILPDGEEQDAEYLAKFPFVLLFEGFPWKKEATDDWLKEKWQRMSTHSVLALVLMKEEHRAGATDLDRIEDVMREARSYYEEQGLSVYLPQASDFTEVFSLHASLIDTQRERLREKLSLLEYRIEDFSHDYEELLLTHGKLKDSLSLDVQKRICHTYASARKNPEDCLWMTWNQIALALLFAKGTGYLHSVPELYETILSDVEIPRIADWDVRKMCEQLGSTLKREFKEYMQVPAQYATPVSWHTIENQTAYEKLLYKSAGMPVIYWKKYQEFVRERVPMVVKEQLTQYYMVWKELIS</sequence>
<dbReference type="HOGENOM" id="CLU_741651_0_0_9"/>
<name>G5GNY6_9FIRM</name>
<dbReference type="PATRIC" id="fig|679201.3.peg.798"/>
<accession>G5GNY6</accession>
<dbReference type="OrthoDB" id="9827703at2"/>
<evidence type="ECO:0000313" key="1">
    <source>
        <dbReference type="EMBL" id="EHG21373.1"/>
    </source>
</evidence>
<dbReference type="EMBL" id="ACZM01000007">
    <property type="protein sequence ID" value="EHG21373.1"/>
    <property type="molecule type" value="Genomic_DNA"/>
</dbReference>
<organism evidence="1 2">
    <name type="scientific">Selenomonas infelix ATCC 43532</name>
    <dbReference type="NCBI Taxonomy" id="679201"/>
    <lineage>
        <taxon>Bacteria</taxon>
        <taxon>Bacillati</taxon>
        <taxon>Bacillota</taxon>
        <taxon>Negativicutes</taxon>
        <taxon>Selenomonadales</taxon>
        <taxon>Selenomonadaceae</taxon>
        <taxon>Selenomonas</taxon>
    </lineage>
</organism>
<evidence type="ECO:0000313" key="2">
    <source>
        <dbReference type="Proteomes" id="UP000004129"/>
    </source>
</evidence>
<dbReference type="STRING" id="679201.HMPREF9334_00790"/>
<dbReference type="AlphaFoldDB" id="G5GNY6"/>
<protein>
    <submittedName>
        <fullName evidence="1">Uncharacterized protein</fullName>
    </submittedName>
</protein>
<comment type="caution">
    <text evidence="1">The sequence shown here is derived from an EMBL/GenBank/DDBJ whole genome shotgun (WGS) entry which is preliminary data.</text>
</comment>
<dbReference type="Proteomes" id="UP000004129">
    <property type="component" value="Unassembled WGS sequence"/>
</dbReference>
<keyword evidence="2" id="KW-1185">Reference proteome</keyword>
<proteinExistence type="predicted"/>
<gene>
    <name evidence="1" type="ORF">HMPREF9334_00790</name>
</gene>